<organism evidence="3">
    <name type="scientific">Minutocellus polymorphus</name>
    <dbReference type="NCBI Taxonomy" id="265543"/>
    <lineage>
        <taxon>Eukaryota</taxon>
        <taxon>Sar</taxon>
        <taxon>Stramenopiles</taxon>
        <taxon>Ochrophyta</taxon>
        <taxon>Bacillariophyta</taxon>
        <taxon>Mediophyceae</taxon>
        <taxon>Cymatosirophycidae</taxon>
        <taxon>Cymatosirales</taxon>
        <taxon>Cymatosiraceae</taxon>
        <taxon>Minutocellus</taxon>
    </lineage>
</organism>
<accession>A0A7S0ASH8</accession>
<dbReference type="PANTHER" id="PTHR37314:SF4">
    <property type="entry name" value="UPF0700 TRANSMEMBRANE PROTEIN YOAK"/>
    <property type="match status" value="1"/>
</dbReference>
<keyword evidence="2" id="KW-0732">Signal</keyword>
<dbReference type="PANTHER" id="PTHR37314">
    <property type="entry name" value="SLR0142 PROTEIN"/>
    <property type="match status" value="1"/>
</dbReference>
<keyword evidence="1" id="KW-0812">Transmembrane</keyword>
<evidence type="ECO:0000313" key="3">
    <source>
        <dbReference type="EMBL" id="CAD8372738.1"/>
    </source>
</evidence>
<feature type="chain" id="PRO_5031125342" description="DUF1275 domain-containing protein" evidence="2">
    <location>
        <begin position="26"/>
        <end position="310"/>
    </location>
</feature>
<evidence type="ECO:0000256" key="1">
    <source>
        <dbReference type="SAM" id="Phobius"/>
    </source>
</evidence>
<name>A0A7S0ASH8_9STRA</name>
<keyword evidence="1" id="KW-0472">Membrane</keyword>
<dbReference type="Pfam" id="PF06912">
    <property type="entry name" value="DUF1275"/>
    <property type="match status" value="1"/>
</dbReference>
<proteinExistence type="predicted"/>
<feature type="transmembrane region" description="Helical" evidence="1">
    <location>
        <begin position="262"/>
        <end position="280"/>
    </location>
</feature>
<evidence type="ECO:0008006" key="4">
    <source>
        <dbReference type="Google" id="ProtNLM"/>
    </source>
</evidence>
<feature type="signal peptide" evidence="2">
    <location>
        <begin position="1"/>
        <end position="25"/>
    </location>
</feature>
<evidence type="ECO:0000256" key="2">
    <source>
        <dbReference type="SAM" id="SignalP"/>
    </source>
</evidence>
<dbReference type="AlphaFoldDB" id="A0A7S0ASH8"/>
<protein>
    <recommendedName>
        <fullName evidence="4">DUF1275 domain-containing protein</fullName>
    </recommendedName>
</protein>
<gene>
    <name evidence="3" type="ORF">MPOL1434_LOCUS7101</name>
</gene>
<reference evidence="3" key="1">
    <citation type="submission" date="2021-01" db="EMBL/GenBank/DDBJ databases">
        <authorList>
            <person name="Corre E."/>
            <person name="Pelletier E."/>
            <person name="Niang G."/>
            <person name="Scheremetjew M."/>
            <person name="Finn R."/>
            <person name="Kale V."/>
            <person name="Holt S."/>
            <person name="Cochrane G."/>
            <person name="Meng A."/>
            <person name="Brown T."/>
            <person name="Cohen L."/>
        </authorList>
    </citation>
    <scope>NUCLEOTIDE SEQUENCE</scope>
    <source>
        <strain evidence="3">CCMP3303</strain>
    </source>
</reference>
<feature type="transmembrane region" description="Helical" evidence="1">
    <location>
        <begin position="286"/>
        <end position="309"/>
    </location>
</feature>
<keyword evidence="1" id="KW-1133">Transmembrane helix</keyword>
<sequence length="310" mass="31748">MFYPKFAPLIAALLLFFGDLVAVSASSPVAPRKSPARRRSTISTRRTLHSSKLKSTRSINSGAPFIARGGGPVATSASITASKTISISTQTAVLCGCALAFNSGFINGACLSGILSSDSTKQAAAAVTGAWTNSALGVASGNYDQAKFNAKCLGSYFSGSLVASLINPNPVPFEVGGADKVSPAFLIGSLLMYASSSVAKKSGGSDTSFIYLAAVACGIQNSITSVLTQNLVRSAHFSGITSDIGTFLGQALRGNKQNVEKLRVFTLLAASFWIGGLVSFSATTTYASSTLLFSSALFLAFAIGGLVVAC</sequence>
<dbReference type="InterPro" id="IPR010699">
    <property type="entry name" value="DUF1275"/>
</dbReference>
<dbReference type="EMBL" id="HBEJ01012135">
    <property type="protein sequence ID" value="CAD8372738.1"/>
    <property type="molecule type" value="Transcribed_RNA"/>
</dbReference>